<proteinExistence type="predicted"/>
<dbReference type="eggNOG" id="COG0526">
    <property type="taxonomic scope" value="Bacteria"/>
</dbReference>
<evidence type="ECO:0000313" key="3">
    <source>
        <dbReference type="Proteomes" id="UP000002440"/>
    </source>
</evidence>
<gene>
    <name evidence="2" type="ordered locus">Mfla_1222</name>
</gene>
<dbReference type="HOGENOM" id="CLU_090389_12_0_4"/>
<evidence type="ECO:0000313" key="2">
    <source>
        <dbReference type="EMBL" id="ABE49490.1"/>
    </source>
</evidence>
<dbReference type="SUPFAM" id="SSF52833">
    <property type="entry name" value="Thioredoxin-like"/>
    <property type="match status" value="1"/>
</dbReference>
<dbReference type="Proteomes" id="UP000002440">
    <property type="component" value="Chromosome"/>
</dbReference>
<dbReference type="OrthoDB" id="215495at2"/>
<dbReference type="EMBL" id="CP000284">
    <property type="protein sequence ID" value="ABE49490.1"/>
    <property type="molecule type" value="Genomic_DNA"/>
</dbReference>
<accession>Q1H1Z7</accession>
<evidence type="ECO:0000259" key="1">
    <source>
        <dbReference type="PROSITE" id="PS51352"/>
    </source>
</evidence>
<dbReference type="KEGG" id="mfa:Mfla_1222"/>
<dbReference type="RefSeq" id="WP_011479444.1">
    <property type="nucleotide sequence ID" value="NC_007947.1"/>
</dbReference>
<dbReference type="CDD" id="cd02947">
    <property type="entry name" value="TRX_family"/>
    <property type="match status" value="1"/>
</dbReference>
<dbReference type="PROSITE" id="PS51352">
    <property type="entry name" value="THIOREDOXIN_2"/>
    <property type="match status" value="1"/>
</dbReference>
<reference evidence="2 3" key="1">
    <citation type="submission" date="2006-03" db="EMBL/GenBank/DDBJ databases">
        <title>Complete sequence of Methylobacillus flagellatus KT.</title>
        <authorList>
            <consortium name="US DOE Joint Genome Institute"/>
            <person name="Copeland A."/>
            <person name="Lucas S."/>
            <person name="Lapidus A."/>
            <person name="Barry K."/>
            <person name="Detter J.C."/>
            <person name="Glavina del Rio T."/>
            <person name="Hammon N."/>
            <person name="Israni S."/>
            <person name="Dalin E."/>
            <person name="Tice H."/>
            <person name="Pitluck S."/>
            <person name="Brettin T."/>
            <person name="Bruce D."/>
            <person name="Han C."/>
            <person name="Tapia R."/>
            <person name="Saunders E."/>
            <person name="Gilna P."/>
            <person name="Schmutz J."/>
            <person name="Larimer F."/>
            <person name="Land M."/>
            <person name="Kyrpides N."/>
            <person name="Anderson I."/>
            <person name="Richardson P."/>
        </authorList>
    </citation>
    <scope>NUCLEOTIDE SEQUENCE [LARGE SCALE GENOMIC DNA]</scope>
    <source>
        <strain evidence="3">KT / ATCC 51484 / DSM 6875</strain>
    </source>
</reference>
<organism evidence="2 3">
    <name type="scientific">Methylobacillus flagellatus (strain ATCC 51484 / DSM 6875 / VKM B-1610 / KT)</name>
    <dbReference type="NCBI Taxonomy" id="265072"/>
    <lineage>
        <taxon>Bacteria</taxon>
        <taxon>Pseudomonadati</taxon>
        <taxon>Pseudomonadota</taxon>
        <taxon>Betaproteobacteria</taxon>
        <taxon>Nitrosomonadales</taxon>
        <taxon>Methylophilaceae</taxon>
        <taxon>Methylobacillus</taxon>
    </lineage>
</organism>
<dbReference type="Gene3D" id="3.40.30.10">
    <property type="entry name" value="Glutaredoxin"/>
    <property type="match status" value="1"/>
</dbReference>
<feature type="domain" description="Thioredoxin" evidence="1">
    <location>
        <begin position="1"/>
        <end position="105"/>
    </location>
</feature>
<protein>
    <submittedName>
        <fullName evidence="2">Thioredoxin-related protein</fullName>
    </submittedName>
</protein>
<dbReference type="InterPro" id="IPR013766">
    <property type="entry name" value="Thioredoxin_domain"/>
</dbReference>
<dbReference type="Pfam" id="PF00085">
    <property type="entry name" value="Thioredoxin"/>
    <property type="match status" value="1"/>
</dbReference>
<dbReference type="AlphaFoldDB" id="Q1H1Z7"/>
<dbReference type="InterPro" id="IPR036249">
    <property type="entry name" value="Thioredoxin-like_sf"/>
</dbReference>
<name>Q1H1Z7_METFK</name>
<keyword evidence="3" id="KW-1185">Reference proteome</keyword>
<dbReference type="STRING" id="265072.Mfla_1222"/>
<sequence>MKPAWNPEPHRSDLDAMTGWLLLEFGANWCGFCQAIQPMLGKALAQFPGLRHERIEDGRGKRLGRSFKVKLWPTLVLLHNGVEVGRVVRPQRPEEISQLLTQATESCASTKR</sequence>